<dbReference type="Gene3D" id="2.60.120.430">
    <property type="entry name" value="Galactose-binding lectin"/>
    <property type="match status" value="1"/>
</dbReference>
<accession>A0A966DWD9</accession>
<dbReference type="Pfam" id="PF13205">
    <property type="entry name" value="Big_5"/>
    <property type="match status" value="1"/>
</dbReference>
<dbReference type="RefSeq" id="WP_166588358.1">
    <property type="nucleotide sequence ID" value="NZ_WWEO01000045.1"/>
</dbReference>
<dbReference type="InterPro" id="IPR011042">
    <property type="entry name" value="6-blade_b-propeller_TolB-like"/>
</dbReference>
<comment type="caution">
    <text evidence="3">The sequence shown here is derived from an EMBL/GenBank/DDBJ whole genome shotgun (WGS) entry which is preliminary data.</text>
</comment>
<dbReference type="PANTHER" id="PTHR19328:SF75">
    <property type="entry name" value="ALDOSE SUGAR DEHYDROGENASE YLII"/>
    <property type="match status" value="1"/>
</dbReference>
<evidence type="ECO:0000259" key="2">
    <source>
        <dbReference type="Pfam" id="PF13205"/>
    </source>
</evidence>
<protein>
    <recommendedName>
        <fullName evidence="2">SbsA Ig-like domain-containing protein</fullName>
    </recommendedName>
</protein>
<dbReference type="SUPFAM" id="SSF49785">
    <property type="entry name" value="Galactose-binding domain-like"/>
    <property type="match status" value="1"/>
</dbReference>
<gene>
    <name evidence="3" type="ORF">GSY63_23810</name>
</gene>
<dbReference type="InterPro" id="IPR032812">
    <property type="entry name" value="SbsA_Ig"/>
</dbReference>
<evidence type="ECO:0000256" key="1">
    <source>
        <dbReference type="ARBA" id="ARBA00022729"/>
    </source>
</evidence>
<evidence type="ECO:0000313" key="4">
    <source>
        <dbReference type="Proteomes" id="UP000638732"/>
    </source>
</evidence>
<dbReference type="PANTHER" id="PTHR19328">
    <property type="entry name" value="HEDGEHOG-INTERACTING PROTEIN"/>
    <property type="match status" value="1"/>
</dbReference>
<dbReference type="Proteomes" id="UP000638732">
    <property type="component" value="Unassembled WGS sequence"/>
</dbReference>
<keyword evidence="1" id="KW-0732">Signal</keyword>
<dbReference type="EMBL" id="WWEO01000045">
    <property type="protein sequence ID" value="NCD72412.1"/>
    <property type="molecule type" value="Genomic_DNA"/>
</dbReference>
<dbReference type="InterPro" id="IPR011041">
    <property type="entry name" value="Quinoprot_gluc/sorb_DH_b-prop"/>
</dbReference>
<feature type="domain" description="SbsA Ig-like" evidence="2">
    <location>
        <begin position="345"/>
        <end position="459"/>
    </location>
</feature>
<organism evidence="3 4">
    <name type="scientific">Mucilaginibacter agri</name>
    <dbReference type="NCBI Taxonomy" id="2695265"/>
    <lineage>
        <taxon>Bacteria</taxon>
        <taxon>Pseudomonadati</taxon>
        <taxon>Bacteroidota</taxon>
        <taxon>Sphingobacteriia</taxon>
        <taxon>Sphingobacteriales</taxon>
        <taxon>Sphingobacteriaceae</taxon>
        <taxon>Mucilaginibacter</taxon>
    </lineage>
</organism>
<reference evidence="3" key="1">
    <citation type="submission" date="2020-01" db="EMBL/GenBank/DDBJ databases">
        <authorList>
            <person name="Seo Y.L."/>
        </authorList>
    </citation>
    <scope>NUCLEOTIDE SEQUENCE</scope>
    <source>
        <strain evidence="3">R11</strain>
    </source>
</reference>
<sequence length="936" mass="102516">MKIRYFLIAAIALFILLNIQLAFNFLMFGKANAKSVPDAKATSNDFVIIKHPLFETIKVRFQDSASATPVGWIKDYGSPFGEKLGLFEIGALDYGWKSHDTHLPVDISMNSRTRENPDDLLLEGLVHMQANDISWWRGLFNGTKTEAYWEMKVLNGYYDVVVTVGDGAVGKAEELYCINIEGVNAINKFKPFGKVGSLGRFKTIKKRVKVTDGYLTIDANNGINTKINNIQITPVKLFPYLFLSTAAQSILVKKIDTADTRLKINLTNLLKSNTNYKLHLNYGPGAKGWLNLVANRDTAVHSLSFDYAPLKKLKPGEYNVTVSILAAGYQSNTMPLRFRVVDPGKPYVVSSNPIDGNTDIEVNTTNIAANNLFVPVVNGVKGGIDNHTITNKSVKLFKDVNNRYVPVMGVVQGTGGGDAISFSPREPLMPFTKYRFVITNGVKSYAGASIEPYNCDFVTGSVPADSSLSYDVHFQKIPMPGTQRKNYTALKFGPDGKFYALRMDGMIERYEVNHETGMLSGQKLISTLKDRYGERTAIGFAFDPSSTPQNLIAWVSHSSAGITNAPMYDGNISKLTGIDLSNEQLIIKDLPHSTRDHMVNGIAFGPDSALYICQGSNSSAGAFDKSWQREETLLAGSILRLELQKLRTVSLPLDVKTSQAIAVINHAPANQVFNADGTYNPYSHKSPLTIYASGIRNAYGLLWHSNGQLYVPANGSGGGGNSPASVAGTRRPDGTFYNGPAIPATTGVQVQHDWLFRINPKLKVGYFGHPNPLRGEYVINRGFTDNPLYDKDVKPDANYRGAAFDFGLNHSPNGVIEYKSNNFDGVLKGRLLVCRFSGGGDIIVLEPGEMGNGNKAASAKSDHVFDIVKSSRGSDNLGLVGMSGFANPLDIIEDPINGNLYISEFNWNDNPNLISQITLLKAVEKKPKVQFNASAR</sequence>
<proteinExistence type="predicted"/>
<dbReference type="InterPro" id="IPR008979">
    <property type="entry name" value="Galactose-bd-like_sf"/>
</dbReference>
<reference evidence="3" key="2">
    <citation type="submission" date="2020-10" db="EMBL/GenBank/DDBJ databases">
        <title>Mucilaginibacter sp. nov., isolated from soil.</title>
        <authorList>
            <person name="Jeon C.O."/>
        </authorList>
    </citation>
    <scope>NUCLEOTIDE SEQUENCE</scope>
    <source>
        <strain evidence="3">R11</strain>
    </source>
</reference>
<keyword evidence="4" id="KW-1185">Reference proteome</keyword>
<name>A0A966DWD9_9SPHI</name>
<evidence type="ECO:0000313" key="3">
    <source>
        <dbReference type="EMBL" id="NCD72412.1"/>
    </source>
</evidence>
<dbReference type="SUPFAM" id="SSF50952">
    <property type="entry name" value="Soluble quinoprotein glucose dehydrogenase"/>
    <property type="match status" value="1"/>
</dbReference>
<dbReference type="Gene3D" id="2.120.10.30">
    <property type="entry name" value="TolB, C-terminal domain"/>
    <property type="match status" value="1"/>
</dbReference>
<dbReference type="AlphaFoldDB" id="A0A966DWD9"/>